<dbReference type="PANTHER" id="PTHR43563">
    <property type="entry name" value="AMINE OXIDASE"/>
    <property type="match status" value="1"/>
</dbReference>
<dbReference type="EMBL" id="KV454294">
    <property type="protein sequence ID" value="ODQ73398.1"/>
    <property type="molecule type" value="Genomic_DNA"/>
</dbReference>
<proteinExistence type="inferred from homology"/>
<evidence type="ECO:0000256" key="3">
    <source>
        <dbReference type="ARBA" id="ARBA00048448"/>
    </source>
</evidence>
<dbReference type="GO" id="GO:0097621">
    <property type="term" value="F:monoamine oxidase activity"/>
    <property type="evidence" value="ECO:0007669"/>
    <property type="project" value="UniProtKB-EC"/>
</dbReference>
<evidence type="ECO:0000256" key="2">
    <source>
        <dbReference type="ARBA" id="ARBA00012804"/>
    </source>
</evidence>
<organism evidence="6 7">
    <name type="scientific">Lipomyces starkeyi NRRL Y-11557</name>
    <dbReference type="NCBI Taxonomy" id="675824"/>
    <lineage>
        <taxon>Eukaryota</taxon>
        <taxon>Fungi</taxon>
        <taxon>Dikarya</taxon>
        <taxon>Ascomycota</taxon>
        <taxon>Saccharomycotina</taxon>
        <taxon>Lipomycetes</taxon>
        <taxon>Lipomycetales</taxon>
        <taxon>Lipomycetaceae</taxon>
        <taxon>Lipomyces</taxon>
    </lineage>
</organism>
<dbReference type="InterPro" id="IPR002937">
    <property type="entry name" value="Amino_oxidase"/>
</dbReference>
<dbReference type="AlphaFoldDB" id="A0A1E3Q730"/>
<comment type="catalytic activity">
    <reaction evidence="3">
        <text>a secondary aliphatic amine + O2 + H2O = a primary amine + an aldehyde + H2O2</text>
        <dbReference type="Rhea" id="RHEA:26414"/>
        <dbReference type="ChEBI" id="CHEBI:15377"/>
        <dbReference type="ChEBI" id="CHEBI:15379"/>
        <dbReference type="ChEBI" id="CHEBI:16240"/>
        <dbReference type="ChEBI" id="CHEBI:17478"/>
        <dbReference type="ChEBI" id="CHEBI:58855"/>
        <dbReference type="ChEBI" id="CHEBI:65296"/>
        <dbReference type="EC" id="1.4.3.4"/>
    </reaction>
</comment>
<protein>
    <recommendedName>
        <fullName evidence="2">monoamine oxidase</fullName>
        <ecNumber evidence="2">1.4.3.4</ecNumber>
    </recommendedName>
</protein>
<evidence type="ECO:0000256" key="1">
    <source>
        <dbReference type="ARBA" id="ARBA00005995"/>
    </source>
</evidence>
<name>A0A1E3Q730_LIPST</name>
<dbReference type="SUPFAM" id="SSF51905">
    <property type="entry name" value="FAD/NAD(P)-binding domain"/>
    <property type="match status" value="1"/>
</dbReference>
<dbReference type="InterPro" id="IPR050703">
    <property type="entry name" value="Flavin_MAO"/>
</dbReference>
<comment type="similarity">
    <text evidence="1">Belongs to the flavin monoamine oxidase family.</text>
</comment>
<feature type="region of interest" description="Disordered" evidence="4">
    <location>
        <begin position="27"/>
        <end position="47"/>
    </location>
</feature>
<evidence type="ECO:0000259" key="5">
    <source>
        <dbReference type="Pfam" id="PF01593"/>
    </source>
</evidence>
<dbReference type="OrthoDB" id="5046242at2759"/>
<dbReference type="Gene3D" id="3.50.50.60">
    <property type="entry name" value="FAD/NAD(P)-binding domain"/>
    <property type="match status" value="1"/>
</dbReference>
<evidence type="ECO:0000313" key="6">
    <source>
        <dbReference type="EMBL" id="ODQ73398.1"/>
    </source>
</evidence>
<evidence type="ECO:0000256" key="4">
    <source>
        <dbReference type="SAM" id="MobiDB-lite"/>
    </source>
</evidence>
<gene>
    <name evidence="6" type="ORF">LIPSTDRAFT_3721</name>
</gene>
<keyword evidence="7" id="KW-1185">Reference proteome</keyword>
<evidence type="ECO:0000313" key="7">
    <source>
        <dbReference type="Proteomes" id="UP000094385"/>
    </source>
</evidence>
<dbReference type="Proteomes" id="UP000094385">
    <property type="component" value="Unassembled WGS sequence"/>
</dbReference>
<dbReference type="Pfam" id="PF01593">
    <property type="entry name" value="Amino_oxidase"/>
    <property type="match status" value="1"/>
</dbReference>
<feature type="domain" description="Amine oxidase" evidence="5">
    <location>
        <begin position="49"/>
        <end position="103"/>
    </location>
</feature>
<accession>A0A1E3Q730</accession>
<dbReference type="InterPro" id="IPR036188">
    <property type="entry name" value="FAD/NAD-bd_sf"/>
</dbReference>
<dbReference type="Gene3D" id="3.90.660.10">
    <property type="match status" value="1"/>
</dbReference>
<dbReference type="STRING" id="675824.A0A1E3Q730"/>
<sequence>MSDEAAIQELADNLVLPAESSVSFQHKVETTREPQEASLLARGSSKHPRAGLSVLVLEAKDRIGGKARSVSNDGNKFIELGAAWINDTNQSEMWAMAKSTALDVPVLDSGFDVFV</sequence>
<reference evidence="6 7" key="1">
    <citation type="journal article" date="2016" name="Proc. Natl. Acad. Sci. U.S.A.">
        <title>Comparative genomics of biotechnologically important yeasts.</title>
        <authorList>
            <person name="Riley R."/>
            <person name="Haridas S."/>
            <person name="Wolfe K.H."/>
            <person name="Lopes M.R."/>
            <person name="Hittinger C.T."/>
            <person name="Goeker M."/>
            <person name="Salamov A.A."/>
            <person name="Wisecaver J.H."/>
            <person name="Long T.M."/>
            <person name="Calvey C.H."/>
            <person name="Aerts A.L."/>
            <person name="Barry K.W."/>
            <person name="Choi C."/>
            <person name="Clum A."/>
            <person name="Coughlan A.Y."/>
            <person name="Deshpande S."/>
            <person name="Douglass A.P."/>
            <person name="Hanson S.J."/>
            <person name="Klenk H.-P."/>
            <person name="LaButti K.M."/>
            <person name="Lapidus A."/>
            <person name="Lindquist E.A."/>
            <person name="Lipzen A.M."/>
            <person name="Meier-Kolthoff J.P."/>
            <person name="Ohm R.A."/>
            <person name="Otillar R.P."/>
            <person name="Pangilinan J.L."/>
            <person name="Peng Y."/>
            <person name="Rokas A."/>
            <person name="Rosa C.A."/>
            <person name="Scheuner C."/>
            <person name="Sibirny A.A."/>
            <person name="Slot J.C."/>
            <person name="Stielow J.B."/>
            <person name="Sun H."/>
            <person name="Kurtzman C.P."/>
            <person name="Blackwell M."/>
            <person name="Grigoriev I.V."/>
            <person name="Jeffries T.W."/>
        </authorList>
    </citation>
    <scope>NUCLEOTIDE SEQUENCE [LARGE SCALE GENOMIC DNA]</scope>
    <source>
        <strain evidence="6 7">NRRL Y-11557</strain>
    </source>
</reference>
<dbReference type="EC" id="1.4.3.4" evidence="2"/>
<dbReference type="PANTHER" id="PTHR43563:SF14">
    <property type="entry name" value="AMINE OXIDASE"/>
    <property type="match status" value="1"/>
</dbReference>